<protein>
    <submittedName>
        <fullName evidence="2">Uncharacterized protein</fullName>
    </submittedName>
</protein>
<accession>A0A6N9NJ05</accession>
<organism evidence="2 3">
    <name type="scientific">Acidiluteibacter ferrifornacis</name>
    <dbReference type="NCBI Taxonomy" id="2692424"/>
    <lineage>
        <taxon>Bacteria</taxon>
        <taxon>Pseudomonadati</taxon>
        <taxon>Bacteroidota</taxon>
        <taxon>Flavobacteriia</taxon>
        <taxon>Flavobacteriales</taxon>
        <taxon>Cryomorphaceae</taxon>
        <taxon>Acidiluteibacter</taxon>
    </lineage>
</organism>
<evidence type="ECO:0000313" key="3">
    <source>
        <dbReference type="Proteomes" id="UP000470771"/>
    </source>
</evidence>
<evidence type="ECO:0000256" key="1">
    <source>
        <dbReference type="SAM" id="SignalP"/>
    </source>
</evidence>
<dbReference type="AlphaFoldDB" id="A0A6N9NJ05"/>
<keyword evidence="3" id="KW-1185">Reference proteome</keyword>
<name>A0A6N9NJ05_9FLAO</name>
<feature type="chain" id="PRO_5026955046" evidence="1">
    <location>
        <begin position="23"/>
        <end position="550"/>
    </location>
</feature>
<comment type="caution">
    <text evidence="2">The sequence shown here is derived from an EMBL/GenBank/DDBJ whole genome shotgun (WGS) entry which is preliminary data.</text>
</comment>
<sequence>MNSIKLTLLAGISLIGFSAIQAQEVKDILNQGKITGNFQVDAQYYQEDSAIGAVQPNEEFLTNGFLNLIYTNSGFSAGIRYESYQNAMLGFPTGYKGSGIAYRFASFTKDDLSVTVGNFYEQFGNGLVLRAYEERGLGYDNAIDGIRVKYKLFNGIELTGLVGQQRLYFEKGDGIVRAFNANINFNETFESLKDKKTKVIVGGSVVSKFQEDNNPDLILPENVASFAGRTIISRGKVSLNAEYAFKYNDPSLDNGYNYKNGEAAFIQASYSQKGLGVSLAAKRVDNFSFRSDRDASQQDLFINYQPALTKQHTYNLLATLYPYATQPNGEMAVQGDVIYTFAKGSLLGGKYGTGVQLNASFAYDINRDSINPLEDDSRNLYTSNYFETGQRLFRDMNIQISKKLSKDWKMKLTYANILFNQEVVQGKADVPMVSAHVGVAEATYKFNMRNSIRMEGQVLLTEQDQGNWATGILEYSYSPHWFVAVIDQFNYDNPKGAEEHYYNVSAGYNNQGNRITLAYGRQRAGIFCVGGVCREVPAANGLYLSITSSF</sequence>
<dbReference type="RefSeq" id="WP_160631004.1">
    <property type="nucleotide sequence ID" value="NZ_WWNE01000003.1"/>
</dbReference>
<keyword evidence="1" id="KW-0732">Signal</keyword>
<gene>
    <name evidence="2" type="ORF">GQN54_00805</name>
</gene>
<reference evidence="2 3" key="1">
    <citation type="submission" date="2019-12" db="EMBL/GenBank/DDBJ databases">
        <authorList>
            <person name="Zhao J."/>
        </authorList>
    </citation>
    <scope>NUCLEOTIDE SEQUENCE [LARGE SCALE GENOMIC DNA]</scope>
    <source>
        <strain evidence="2 3">S-15</strain>
    </source>
</reference>
<dbReference type="EMBL" id="WWNE01000003">
    <property type="protein sequence ID" value="NBG64635.1"/>
    <property type="molecule type" value="Genomic_DNA"/>
</dbReference>
<evidence type="ECO:0000313" key="2">
    <source>
        <dbReference type="EMBL" id="NBG64635.1"/>
    </source>
</evidence>
<dbReference type="Proteomes" id="UP000470771">
    <property type="component" value="Unassembled WGS sequence"/>
</dbReference>
<feature type="signal peptide" evidence="1">
    <location>
        <begin position="1"/>
        <end position="22"/>
    </location>
</feature>
<dbReference type="Pfam" id="PF19494">
    <property type="entry name" value="DUF6029"/>
    <property type="match status" value="1"/>
</dbReference>
<proteinExistence type="predicted"/>
<dbReference type="InterPro" id="IPR046070">
    <property type="entry name" value="DUF6029"/>
</dbReference>